<accession>A0ABT1RJ41</accession>
<dbReference type="PANTHER" id="PTHR44688">
    <property type="entry name" value="DNA-BINDING TRANSCRIPTIONAL ACTIVATOR DEVR_DOSR"/>
    <property type="match status" value="1"/>
</dbReference>
<dbReference type="PROSITE" id="PS50043">
    <property type="entry name" value="HTH_LUXR_2"/>
    <property type="match status" value="1"/>
</dbReference>
<evidence type="ECO:0000313" key="6">
    <source>
        <dbReference type="Proteomes" id="UP001524502"/>
    </source>
</evidence>
<dbReference type="InterPro" id="IPR000792">
    <property type="entry name" value="Tscrpt_reg_LuxR_C"/>
</dbReference>
<keyword evidence="6" id="KW-1185">Reference proteome</keyword>
<dbReference type="SUPFAM" id="SSF55781">
    <property type="entry name" value="GAF domain-like"/>
    <property type="match status" value="1"/>
</dbReference>
<evidence type="ECO:0000256" key="1">
    <source>
        <dbReference type="ARBA" id="ARBA00023015"/>
    </source>
</evidence>
<dbReference type="EMBL" id="JANFXK010000001">
    <property type="protein sequence ID" value="MCQ4635191.1"/>
    <property type="molecule type" value="Genomic_DNA"/>
</dbReference>
<dbReference type="InterPro" id="IPR036388">
    <property type="entry name" value="WH-like_DNA-bd_sf"/>
</dbReference>
<keyword evidence="3" id="KW-0804">Transcription</keyword>
<sequence length="257" mass="30348">MSDYIEKNEMSLLSHIIYTIYNTPDIDKMRNEILYLIRYEVPFNTANFFLSTPQPNGSYSLTDCVNVNNLENDLGLHEVIKKYMETCSDIDVTHWLCDTKKSITYRSTDFLSESALKNTRYYKEMFEPYGIHFAAQLVLAHDNICVGLLTLFRSKNSLNFTDKEIFFLDNLKDHLSKRLYQAKVQKDSGNPDVSLYRESYNLTNREYEVLTLLYDGILEEDIAEILCISKNTLRRHLYNLYNKLGIQHRWQLHFLQK</sequence>
<dbReference type="PANTHER" id="PTHR44688:SF16">
    <property type="entry name" value="DNA-BINDING TRANSCRIPTIONAL ACTIVATOR DEVR_DOSR"/>
    <property type="match status" value="1"/>
</dbReference>
<evidence type="ECO:0000313" key="5">
    <source>
        <dbReference type="EMBL" id="MCQ4635191.1"/>
    </source>
</evidence>
<evidence type="ECO:0000256" key="3">
    <source>
        <dbReference type="ARBA" id="ARBA00023163"/>
    </source>
</evidence>
<evidence type="ECO:0000259" key="4">
    <source>
        <dbReference type="PROSITE" id="PS50043"/>
    </source>
</evidence>
<evidence type="ECO:0000256" key="2">
    <source>
        <dbReference type="ARBA" id="ARBA00023125"/>
    </source>
</evidence>
<dbReference type="Proteomes" id="UP001524502">
    <property type="component" value="Unassembled WGS sequence"/>
</dbReference>
<name>A0ABT1RJ41_9FIRM</name>
<dbReference type="RefSeq" id="WP_256130392.1">
    <property type="nucleotide sequence ID" value="NZ_JANFXK010000001.1"/>
</dbReference>
<comment type="caution">
    <text evidence="5">The sequence shown here is derived from an EMBL/GenBank/DDBJ whole genome shotgun (WGS) entry which is preliminary data.</text>
</comment>
<feature type="domain" description="HTH luxR-type" evidence="4">
    <location>
        <begin position="195"/>
        <end position="257"/>
    </location>
</feature>
<organism evidence="5 6">
    <name type="scientific">Anaerovorax odorimutans</name>
    <dbReference type="NCBI Taxonomy" id="109327"/>
    <lineage>
        <taxon>Bacteria</taxon>
        <taxon>Bacillati</taxon>
        <taxon>Bacillota</taxon>
        <taxon>Clostridia</taxon>
        <taxon>Peptostreptococcales</taxon>
        <taxon>Anaerovoracaceae</taxon>
        <taxon>Anaerovorax</taxon>
    </lineage>
</organism>
<dbReference type="CDD" id="cd06170">
    <property type="entry name" value="LuxR_C_like"/>
    <property type="match status" value="1"/>
</dbReference>
<keyword evidence="1" id="KW-0805">Transcription regulation</keyword>
<keyword evidence="2" id="KW-0238">DNA-binding</keyword>
<dbReference type="PRINTS" id="PR00038">
    <property type="entry name" value="HTHLUXR"/>
</dbReference>
<dbReference type="SUPFAM" id="SSF46894">
    <property type="entry name" value="C-terminal effector domain of the bipartite response regulators"/>
    <property type="match status" value="1"/>
</dbReference>
<reference evidence="5 6" key="1">
    <citation type="submission" date="2022-06" db="EMBL/GenBank/DDBJ databases">
        <title>Isolation of gut microbiota from human fecal samples.</title>
        <authorList>
            <person name="Pamer E.G."/>
            <person name="Barat B."/>
            <person name="Waligurski E."/>
            <person name="Medina S."/>
            <person name="Paddock L."/>
            <person name="Mostad J."/>
        </authorList>
    </citation>
    <scope>NUCLEOTIDE SEQUENCE [LARGE SCALE GENOMIC DNA]</scope>
    <source>
        <strain evidence="5 6">SL.3.17</strain>
    </source>
</reference>
<gene>
    <name evidence="5" type="ORF">NE619_00395</name>
</gene>
<dbReference type="InterPro" id="IPR016032">
    <property type="entry name" value="Sig_transdc_resp-reg_C-effctor"/>
</dbReference>
<protein>
    <submittedName>
        <fullName evidence="5">Helix-turn-helix transcriptional regulator</fullName>
    </submittedName>
</protein>
<dbReference type="SMART" id="SM00421">
    <property type="entry name" value="HTH_LUXR"/>
    <property type="match status" value="1"/>
</dbReference>
<dbReference type="Pfam" id="PF00196">
    <property type="entry name" value="GerE"/>
    <property type="match status" value="1"/>
</dbReference>
<proteinExistence type="predicted"/>
<dbReference type="Gene3D" id="1.10.10.10">
    <property type="entry name" value="Winged helix-like DNA-binding domain superfamily/Winged helix DNA-binding domain"/>
    <property type="match status" value="1"/>
</dbReference>